<reference evidence="1" key="1">
    <citation type="journal article" date="2019" name="Sci. Rep.">
        <title>Draft genome of Tanacetum cinerariifolium, the natural source of mosquito coil.</title>
        <authorList>
            <person name="Yamashiro T."/>
            <person name="Shiraishi A."/>
            <person name="Satake H."/>
            <person name="Nakayama K."/>
        </authorList>
    </citation>
    <scope>NUCLEOTIDE SEQUENCE</scope>
</reference>
<comment type="caution">
    <text evidence="1">The sequence shown here is derived from an EMBL/GenBank/DDBJ whole genome shotgun (WGS) entry which is preliminary data.</text>
</comment>
<gene>
    <name evidence="1" type="ORF">Tci_003509</name>
</gene>
<dbReference type="AlphaFoldDB" id="A0A6L2J3Z7"/>
<proteinExistence type="predicted"/>
<accession>A0A6L2J3Z7</accession>
<evidence type="ECO:0000313" key="1">
    <source>
        <dbReference type="EMBL" id="GEU31531.1"/>
    </source>
</evidence>
<organism evidence="1">
    <name type="scientific">Tanacetum cinerariifolium</name>
    <name type="common">Dalmatian daisy</name>
    <name type="synonym">Chrysanthemum cinerariifolium</name>
    <dbReference type="NCBI Taxonomy" id="118510"/>
    <lineage>
        <taxon>Eukaryota</taxon>
        <taxon>Viridiplantae</taxon>
        <taxon>Streptophyta</taxon>
        <taxon>Embryophyta</taxon>
        <taxon>Tracheophyta</taxon>
        <taxon>Spermatophyta</taxon>
        <taxon>Magnoliopsida</taxon>
        <taxon>eudicotyledons</taxon>
        <taxon>Gunneridae</taxon>
        <taxon>Pentapetalae</taxon>
        <taxon>asterids</taxon>
        <taxon>campanulids</taxon>
        <taxon>Asterales</taxon>
        <taxon>Asteraceae</taxon>
        <taxon>Asteroideae</taxon>
        <taxon>Anthemideae</taxon>
        <taxon>Anthemidinae</taxon>
        <taxon>Tanacetum</taxon>
    </lineage>
</organism>
<dbReference type="EMBL" id="BKCJ010000261">
    <property type="protein sequence ID" value="GEU31531.1"/>
    <property type="molecule type" value="Genomic_DNA"/>
</dbReference>
<name>A0A6L2J3Z7_TANCI</name>
<sequence>MDCAINDLASKFTSMSTMSEKIRFAIKGGSRNYVNHGVNKHGDRRFYPNNDGFFDDHMCHQSPNQYWGHFGTNGSFEEEGDNDHEFLLENQKECLVVLGVMYRKNGGQHGYRDRKSDSEVEKVFNENAGFIASTSLKSGSESGNGTKILLEQWRETKVDDDYDLYDDDLYDTHDMFENLQSICDDWDIKGNYKGDMRINFGNDLEHIDEFAQTEGASHLFLGSPMQHDVDAIHRCKKNFYMFSWYGKNITILPNGTRASNLKILFIYPLIGGNENPRVSSFQVRGNVGDKIKGKET</sequence>
<protein>
    <submittedName>
        <fullName evidence="1">Uncharacterized protein</fullName>
    </submittedName>
</protein>